<dbReference type="Pfam" id="PF00551">
    <property type="entry name" value="Formyl_trans_N"/>
    <property type="match status" value="1"/>
</dbReference>
<reference evidence="8 9" key="1">
    <citation type="submission" date="2021-02" db="EMBL/GenBank/DDBJ databases">
        <authorList>
            <person name="Han P."/>
        </authorList>
    </citation>
    <scope>NUCLEOTIDE SEQUENCE [LARGE SCALE GENOMIC DNA]</scope>
    <source>
        <strain evidence="8">Candidatus Nitrospira sp. ZN2</strain>
    </source>
</reference>
<gene>
    <name evidence="5 8" type="primary">fmt</name>
    <name evidence="8" type="ORF">NSPZN2_10909</name>
</gene>
<comment type="caution">
    <text evidence="8">The sequence shown here is derived from an EMBL/GenBank/DDBJ whole genome shotgun (WGS) entry which is preliminary data.</text>
</comment>
<evidence type="ECO:0000256" key="5">
    <source>
        <dbReference type="HAMAP-Rule" id="MF_00182"/>
    </source>
</evidence>
<dbReference type="EMBL" id="CAJNBJ010000001">
    <property type="protein sequence ID" value="CAE6704650.1"/>
    <property type="molecule type" value="Genomic_DNA"/>
</dbReference>
<proteinExistence type="inferred from homology"/>
<dbReference type="InterPro" id="IPR005793">
    <property type="entry name" value="Formyl_trans_C"/>
</dbReference>
<dbReference type="CDD" id="cd08704">
    <property type="entry name" value="Met_tRNA_FMT_C"/>
    <property type="match status" value="1"/>
</dbReference>
<name>A0ABM8QLY9_9BACT</name>
<feature type="domain" description="Formyl transferase C-terminal" evidence="7">
    <location>
        <begin position="204"/>
        <end position="300"/>
    </location>
</feature>
<evidence type="ECO:0000313" key="8">
    <source>
        <dbReference type="EMBL" id="CAE6704650.1"/>
    </source>
</evidence>
<dbReference type="InterPro" id="IPR005794">
    <property type="entry name" value="Fmt"/>
</dbReference>
<dbReference type="InterPro" id="IPR041711">
    <property type="entry name" value="Met-tRNA-FMT_N"/>
</dbReference>
<dbReference type="CDD" id="cd08646">
    <property type="entry name" value="FMT_core_Met-tRNA-FMT_N"/>
    <property type="match status" value="1"/>
</dbReference>
<organism evidence="8 9">
    <name type="scientific">Nitrospira defluvii</name>
    <dbReference type="NCBI Taxonomy" id="330214"/>
    <lineage>
        <taxon>Bacteria</taxon>
        <taxon>Pseudomonadati</taxon>
        <taxon>Nitrospirota</taxon>
        <taxon>Nitrospiria</taxon>
        <taxon>Nitrospirales</taxon>
        <taxon>Nitrospiraceae</taxon>
        <taxon>Nitrospira</taxon>
    </lineage>
</organism>
<comment type="catalytic activity">
    <reaction evidence="5">
        <text>L-methionyl-tRNA(fMet) + (6R)-10-formyltetrahydrofolate = N-formyl-L-methionyl-tRNA(fMet) + (6S)-5,6,7,8-tetrahydrofolate + H(+)</text>
        <dbReference type="Rhea" id="RHEA:24380"/>
        <dbReference type="Rhea" id="RHEA-COMP:9952"/>
        <dbReference type="Rhea" id="RHEA-COMP:9953"/>
        <dbReference type="ChEBI" id="CHEBI:15378"/>
        <dbReference type="ChEBI" id="CHEBI:57453"/>
        <dbReference type="ChEBI" id="CHEBI:78530"/>
        <dbReference type="ChEBI" id="CHEBI:78844"/>
        <dbReference type="ChEBI" id="CHEBI:195366"/>
        <dbReference type="EC" id="2.1.2.9"/>
    </reaction>
</comment>
<feature type="domain" description="Formyl transferase N-terminal" evidence="6">
    <location>
        <begin position="1"/>
        <end position="180"/>
    </location>
</feature>
<evidence type="ECO:0000256" key="3">
    <source>
        <dbReference type="ARBA" id="ARBA00022679"/>
    </source>
</evidence>
<accession>A0ABM8QLY9</accession>
<dbReference type="PROSITE" id="PS00373">
    <property type="entry name" value="GART"/>
    <property type="match status" value="1"/>
</dbReference>
<dbReference type="InterPro" id="IPR036477">
    <property type="entry name" value="Formyl_transf_N_sf"/>
</dbReference>
<dbReference type="PANTHER" id="PTHR11138:SF5">
    <property type="entry name" value="METHIONYL-TRNA FORMYLTRANSFERASE, MITOCHONDRIAL"/>
    <property type="match status" value="1"/>
</dbReference>
<protein>
    <recommendedName>
        <fullName evidence="2 5">Methionyl-tRNA formyltransferase</fullName>
        <ecNumber evidence="2 5">2.1.2.9</ecNumber>
    </recommendedName>
</protein>
<dbReference type="PANTHER" id="PTHR11138">
    <property type="entry name" value="METHIONYL-TRNA FORMYLTRANSFERASE"/>
    <property type="match status" value="1"/>
</dbReference>
<dbReference type="Gene3D" id="3.40.50.12230">
    <property type="match status" value="1"/>
</dbReference>
<keyword evidence="4 5" id="KW-0648">Protein biosynthesis</keyword>
<sequence length="316" mass="34155">MRIVFMGTPDFAVPSLEALLKSDDEVVGVVTQPDRPKGRGQDVIPSPVKVVCQREGIPVLQPLKMKDPAFLDALRQWAPDVIAVTAFGRILPPVILSLPPHGCINVHGSLLPKYRGAGPVQWAIMRGERETGITTMFMAEGMDTGDMLLRETVEIRPDDTAGTLAVRLAEVGGRLLVETLRRLKAGTLTPERQDDAQATLAPLLKKEDGLIDWTLTAVEIANRVRGLSPWPGAYTFVNGERWALWRVQASDESTGASPGTVTKVAKDRVEVATGGGTIHIIDIQPSNSRRMTMAQYLVGHRLAEGLSLQAAPPPAG</sequence>
<dbReference type="Pfam" id="PF02911">
    <property type="entry name" value="Formyl_trans_C"/>
    <property type="match status" value="1"/>
</dbReference>
<evidence type="ECO:0000259" key="7">
    <source>
        <dbReference type="Pfam" id="PF02911"/>
    </source>
</evidence>
<dbReference type="NCBIfam" id="TIGR00460">
    <property type="entry name" value="fmt"/>
    <property type="match status" value="1"/>
</dbReference>
<dbReference type="InterPro" id="IPR001555">
    <property type="entry name" value="GART_AS"/>
</dbReference>
<keyword evidence="3 5" id="KW-0808">Transferase</keyword>
<evidence type="ECO:0000313" key="9">
    <source>
        <dbReference type="Proteomes" id="UP000675880"/>
    </source>
</evidence>
<dbReference type="Proteomes" id="UP000675880">
    <property type="component" value="Unassembled WGS sequence"/>
</dbReference>
<keyword evidence="9" id="KW-1185">Reference proteome</keyword>
<dbReference type="RefSeq" id="WP_213041363.1">
    <property type="nucleotide sequence ID" value="NZ_CAJNBJ010000001.1"/>
</dbReference>
<evidence type="ECO:0000259" key="6">
    <source>
        <dbReference type="Pfam" id="PF00551"/>
    </source>
</evidence>
<evidence type="ECO:0000256" key="1">
    <source>
        <dbReference type="ARBA" id="ARBA00010699"/>
    </source>
</evidence>
<dbReference type="SUPFAM" id="SSF50486">
    <property type="entry name" value="FMT C-terminal domain-like"/>
    <property type="match status" value="1"/>
</dbReference>
<dbReference type="HAMAP" id="MF_00182">
    <property type="entry name" value="Formyl_trans"/>
    <property type="match status" value="1"/>
</dbReference>
<dbReference type="EC" id="2.1.2.9" evidence="2 5"/>
<evidence type="ECO:0000256" key="2">
    <source>
        <dbReference type="ARBA" id="ARBA00012261"/>
    </source>
</evidence>
<comment type="similarity">
    <text evidence="1 5">Belongs to the Fmt family.</text>
</comment>
<feature type="binding site" evidence="5">
    <location>
        <begin position="109"/>
        <end position="112"/>
    </location>
    <ligand>
        <name>(6S)-5,6,7,8-tetrahydrofolate</name>
        <dbReference type="ChEBI" id="CHEBI:57453"/>
    </ligand>
</feature>
<evidence type="ECO:0000256" key="4">
    <source>
        <dbReference type="ARBA" id="ARBA00022917"/>
    </source>
</evidence>
<dbReference type="InterPro" id="IPR044135">
    <property type="entry name" value="Met-tRNA-FMT_C"/>
</dbReference>
<dbReference type="GO" id="GO:0004479">
    <property type="term" value="F:methionyl-tRNA formyltransferase activity"/>
    <property type="evidence" value="ECO:0007669"/>
    <property type="project" value="UniProtKB-EC"/>
</dbReference>
<dbReference type="InterPro" id="IPR002376">
    <property type="entry name" value="Formyl_transf_N"/>
</dbReference>
<dbReference type="SUPFAM" id="SSF53328">
    <property type="entry name" value="Formyltransferase"/>
    <property type="match status" value="1"/>
</dbReference>
<dbReference type="InterPro" id="IPR011034">
    <property type="entry name" value="Formyl_transferase-like_C_sf"/>
</dbReference>
<comment type="function">
    <text evidence="5">Attaches a formyl group to the free amino group of methionyl-tRNA(fMet). The formyl group appears to play a dual role in the initiator identity of N-formylmethionyl-tRNA by promoting its recognition by IF2 and preventing the misappropriation of this tRNA by the elongation apparatus.</text>
</comment>